<feature type="domain" description="PDZ" evidence="8">
    <location>
        <begin position="90"/>
        <end position="166"/>
    </location>
</feature>
<evidence type="ECO:0000256" key="7">
    <source>
        <dbReference type="RuleBase" id="RU004404"/>
    </source>
</evidence>
<dbReference type="CDD" id="cd06782">
    <property type="entry name" value="cpPDZ_CPP-like"/>
    <property type="match status" value="1"/>
</dbReference>
<evidence type="ECO:0000259" key="8">
    <source>
        <dbReference type="PROSITE" id="PS50106"/>
    </source>
</evidence>
<dbReference type="Pfam" id="PF01471">
    <property type="entry name" value="PG_binding_1"/>
    <property type="match status" value="1"/>
</dbReference>
<evidence type="ECO:0000256" key="4">
    <source>
        <dbReference type="ARBA" id="ARBA00022825"/>
    </source>
</evidence>
<keyword evidence="3 7" id="KW-0378">Hydrolase</keyword>
<gene>
    <name evidence="9" type="ORF">JCM9152_3048</name>
</gene>
<dbReference type="InterPro" id="IPR055210">
    <property type="entry name" value="CtpA/B_N"/>
</dbReference>
<evidence type="ECO:0000256" key="1">
    <source>
        <dbReference type="ARBA" id="ARBA00009179"/>
    </source>
</evidence>
<dbReference type="Proteomes" id="UP000018895">
    <property type="component" value="Unassembled WGS sequence"/>
</dbReference>
<dbReference type="SUPFAM" id="SSF47090">
    <property type="entry name" value="PGBD-like"/>
    <property type="match status" value="1"/>
</dbReference>
<dbReference type="Gene3D" id="2.30.42.10">
    <property type="match status" value="1"/>
</dbReference>
<dbReference type="Pfam" id="PF03572">
    <property type="entry name" value="Peptidase_S41"/>
    <property type="match status" value="1"/>
</dbReference>
<dbReference type="Gene3D" id="3.30.750.44">
    <property type="match status" value="1"/>
</dbReference>
<comment type="catalytic activity">
    <reaction evidence="5">
        <text>The enzyme shows specific recognition of a C-terminal tripeptide, Xaa-Yaa-Zaa, in which Xaa is preferably Ala or Leu, Yaa is preferably Ala or Tyr, and Zaa is preferably Ala, but then cleaves at a variable distance from the C-terminus. A typical cleavage is -Ala-Ala-|-Arg-Ala-Ala-Lys-Glu-Asn-Tyr-Ala-Leu-Ala-Ala.</text>
        <dbReference type="EC" id="3.4.21.102"/>
    </reaction>
</comment>
<reference evidence="9" key="1">
    <citation type="journal article" date="2014" name="Genome Announc.">
        <title>Draft Genome Sequences of Three Alkaliphilic Bacillus Strains, Bacillus wakoensis JCM 9140T, Bacillus akibai JCM 9157T, and Bacillus hemicellulosilyticus JCM 9152T.</title>
        <authorList>
            <person name="Yuki M."/>
            <person name="Oshima K."/>
            <person name="Suda W."/>
            <person name="Oshida Y."/>
            <person name="Kitamura K."/>
            <person name="Iida T."/>
            <person name="Hattori M."/>
            <person name="Ohkuma M."/>
        </authorList>
    </citation>
    <scope>NUCLEOTIDE SEQUENCE [LARGE SCALE GENOMIC DNA]</scope>
    <source>
        <strain evidence="9">JCM 9152</strain>
    </source>
</reference>
<dbReference type="EC" id="3.4.21.102" evidence="6"/>
<protein>
    <recommendedName>
        <fullName evidence="6">C-terminal processing peptidase</fullName>
        <ecNumber evidence="6">3.4.21.102</ecNumber>
    </recommendedName>
</protein>
<evidence type="ECO:0000256" key="2">
    <source>
        <dbReference type="ARBA" id="ARBA00022670"/>
    </source>
</evidence>
<evidence type="ECO:0000256" key="5">
    <source>
        <dbReference type="ARBA" id="ARBA00051784"/>
    </source>
</evidence>
<dbReference type="GO" id="GO:0030288">
    <property type="term" value="C:outer membrane-bounded periplasmic space"/>
    <property type="evidence" value="ECO:0007669"/>
    <property type="project" value="TreeGrafter"/>
</dbReference>
<dbReference type="InterPro" id="IPR036366">
    <property type="entry name" value="PGBDSf"/>
</dbReference>
<dbReference type="OrthoDB" id="9812068at2"/>
<evidence type="ECO:0000256" key="3">
    <source>
        <dbReference type="ARBA" id="ARBA00022801"/>
    </source>
</evidence>
<name>W4QI52_9BACI</name>
<dbReference type="GO" id="GO:0004252">
    <property type="term" value="F:serine-type endopeptidase activity"/>
    <property type="evidence" value="ECO:0007669"/>
    <property type="project" value="UniProtKB-EC"/>
</dbReference>
<dbReference type="PROSITE" id="PS50106">
    <property type="entry name" value="PDZ"/>
    <property type="match status" value="1"/>
</dbReference>
<dbReference type="Gene3D" id="1.10.101.10">
    <property type="entry name" value="PGBD-like superfamily/PGBD"/>
    <property type="match status" value="1"/>
</dbReference>
<evidence type="ECO:0000313" key="9">
    <source>
        <dbReference type="EMBL" id="GAE31572.1"/>
    </source>
</evidence>
<dbReference type="STRING" id="1236971.JCM9152_3048"/>
<dbReference type="Gene3D" id="3.90.226.10">
    <property type="entry name" value="2-enoyl-CoA Hydratase, Chain A, domain 1"/>
    <property type="match status" value="1"/>
</dbReference>
<dbReference type="PANTHER" id="PTHR32060:SF29">
    <property type="entry name" value="CARBOXY-TERMINAL PROCESSING PROTEASE CTPB"/>
    <property type="match status" value="1"/>
</dbReference>
<comment type="similarity">
    <text evidence="1 7">Belongs to the peptidase S41A family.</text>
</comment>
<dbReference type="InterPro" id="IPR002477">
    <property type="entry name" value="Peptidoglycan-bd-like"/>
</dbReference>
<dbReference type="GO" id="GO:0007165">
    <property type="term" value="P:signal transduction"/>
    <property type="evidence" value="ECO:0007669"/>
    <property type="project" value="TreeGrafter"/>
</dbReference>
<dbReference type="InterPro" id="IPR005151">
    <property type="entry name" value="Tail-specific_protease"/>
</dbReference>
<dbReference type="InterPro" id="IPR001478">
    <property type="entry name" value="PDZ"/>
</dbReference>
<organism evidence="9 10">
    <name type="scientific">Halalkalibacter hemicellulosilyticusJCM 9152</name>
    <dbReference type="NCBI Taxonomy" id="1236971"/>
    <lineage>
        <taxon>Bacteria</taxon>
        <taxon>Bacillati</taxon>
        <taxon>Bacillota</taxon>
        <taxon>Bacilli</taxon>
        <taxon>Bacillales</taxon>
        <taxon>Bacillaceae</taxon>
        <taxon>Halalkalibacter</taxon>
    </lineage>
</organism>
<dbReference type="FunFam" id="3.30.750.44:FF:000001">
    <property type="entry name" value="S41 family peptidase"/>
    <property type="match status" value="1"/>
</dbReference>
<dbReference type="SMART" id="SM00245">
    <property type="entry name" value="TSPc"/>
    <property type="match status" value="1"/>
</dbReference>
<dbReference type="InterPro" id="IPR036365">
    <property type="entry name" value="PGBD-like_sf"/>
</dbReference>
<keyword evidence="4 7" id="KW-0720">Serine protease</keyword>
<evidence type="ECO:0000313" key="10">
    <source>
        <dbReference type="Proteomes" id="UP000018895"/>
    </source>
</evidence>
<dbReference type="CDD" id="cd07560">
    <property type="entry name" value="Peptidase_S41_CPP"/>
    <property type="match status" value="1"/>
</dbReference>
<evidence type="ECO:0000256" key="6">
    <source>
        <dbReference type="ARBA" id="ARBA00066637"/>
    </source>
</evidence>
<dbReference type="NCBIfam" id="TIGR00225">
    <property type="entry name" value="prc"/>
    <property type="match status" value="1"/>
</dbReference>
<sequence length="482" mass="53054">MKKGQIIMILAVVVGLGAYAVYLQPDPTSVSTPDIGEQIESIASGDEEFLEKFEAARLIIEEHYVDDVDHNELLQGAIDGMLEALGDPYSVYMDQEEASQFTESLGSHFEGIGAEVMMSDGKVTIVTPMRESPAERAGLLPNDQIIEIDGETTEGLSLQEAVMQIRGEKGTTVHLTIERETASELVTIPVVRDEIPIETVRHELIEQDEQKIGLIEILSFSIDTAEHFEAALDELESKGMEGLVIDVRGNPGGYLDQVEEIGKLIIPNQQPIVQTESRSGEKMRFLSPLNDPKPYPIVGVTDRASASASEILSAALIEAGEYDVVGETTFGKGTVQQTIPLGDGSQLKLSVFKWLTSAGHDINGVGVEPTIEVMQPDYFYTAPVSVGEDPYEEDMLNEQIRSAQIMLNGLGYNPGREDGYFSTETTEAVRAFQEEHDLDITGIIDEDTASTLHERVVEEVRERENDRQLNRAIEVVIEQINE</sequence>
<proteinExistence type="inferred from homology"/>
<dbReference type="PANTHER" id="PTHR32060">
    <property type="entry name" value="TAIL-SPECIFIC PROTEASE"/>
    <property type="match status" value="1"/>
</dbReference>
<keyword evidence="10" id="KW-1185">Reference proteome</keyword>
<dbReference type="Pfam" id="PF17820">
    <property type="entry name" value="PDZ_6"/>
    <property type="match status" value="1"/>
</dbReference>
<dbReference type="SUPFAM" id="SSF52096">
    <property type="entry name" value="ClpP/crotonase"/>
    <property type="match status" value="1"/>
</dbReference>
<dbReference type="FunFam" id="2.30.42.10:FF:000063">
    <property type="entry name" value="Peptidase, S41 family"/>
    <property type="match status" value="1"/>
</dbReference>
<dbReference type="InterPro" id="IPR004447">
    <property type="entry name" value="Peptidase_S41A"/>
</dbReference>
<dbReference type="InterPro" id="IPR029045">
    <property type="entry name" value="ClpP/crotonase-like_dom_sf"/>
</dbReference>
<dbReference type="EMBL" id="BAUU01000021">
    <property type="protein sequence ID" value="GAE31572.1"/>
    <property type="molecule type" value="Genomic_DNA"/>
</dbReference>
<dbReference type="InterPro" id="IPR036034">
    <property type="entry name" value="PDZ_sf"/>
</dbReference>
<accession>W4QI52</accession>
<dbReference type="Pfam" id="PF22694">
    <property type="entry name" value="CtpB_N-like"/>
    <property type="match status" value="1"/>
</dbReference>
<dbReference type="InterPro" id="IPR041489">
    <property type="entry name" value="PDZ_6"/>
</dbReference>
<dbReference type="AlphaFoldDB" id="W4QI52"/>
<dbReference type="SUPFAM" id="SSF50156">
    <property type="entry name" value="PDZ domain-like"/>
    <property type="match status" value="1"/>
</dbReference>
<dbReference type="RefSeq" id="WP_035345426.1">
    <property type="nucleotide sequence ID" value="NZ_BAUU01000021.1"/>
</dbReference>
<dbReference type="SMART" id="SM00228">
    <property type="entry name" value="PDZ"/>
    <property type="match status" value="1"/>
</dbReference>
<keyword evidence="2 7" id="KW-0645">Protease</keyword>
<dbReference type="GO" id="GO:0006508">
    <property type="term" value="P:proteolysis"/>
    <property type="evidence" value="ECO:0007669"/>
    <property type="project" value="UniProtKB-KW"/>
</dbReference>
<comment type="caution">
    <text evidence="9">The sequence shown here is derived from an EMBL/GenBank/DDBJ whole genome shotgun (WGS) entry which is preliminary data.</text>
</comment>